<gene>
    <name evidence="2" type="ORF">A2786_00025</name>
</gene>
<protein>
    <submittedName>
        <fullName evidence="2">Uncharacterized protein</fullName>
    </submittedName>
</protein>
<proteinExistence type="predicted"/>
<accession>A0A1G1VQW0</accession>
<keyword evidence="1" id="KW-1133">Transmembrane helix</keyword>
<comment type="caution">
    <text evidence="2">The sequence shown here is derived from an EMBL/GenBank/DDBJ whole genome shotgun (WGS) entry which is preliminary data.</text>
</comment>
<dbReference type="Proteomes" id="UP000179233">
    <property type="component" value="Unassembled WGS sequence"/>
</dbReference>
<sequence>MKNLLAQVKTDLGPIQLTPKGFTASFGNDPAGRLEKIISNIVGVFTIFAGISFVIYFLIGAVTWVTAGGHPDTLDKAKQQMSTALVGLFITIVGVGVMYVLGEVTGLKILNPADIIDNLTP</sequence>
<keyword evidence="1" id="KW-0812">Transmembrane</keyword>
<evidence type="ECO:0000256" key="1">
    <source>
        <dbReference type="SAM" id="Phobius"/>
    </source>
</evidence>
<reference evidence="2 3" key="1">
    <citation type="journal article" date="2016" name="Nat. Commun.">
        <title>Thousands of microbial genomes shed light on interconnected biogeochemical processes in an aquifer system.</title>
        <authorList>
            <person name="Anantharaman K."/>
            <person name="Brown C.T."/>
            <person name="Hug L.A."/>
            <person name="Sharon I."/>
            <person name="Castelle C.J."/>
            <person name="Probst A.J."/>
            <person name="Thomas B.C."/>
            <person name="Singh A."/>
            <person name="Wilkins M.J."/>
            <person name="Karaoz U."/>
            <person name="Brodie E.L."/>
            <person name="Williams K.H."/>
            <person name="Hubbard S.S."/>
            <person name="Banfield J.F."/>
        </authorList>
    </citation>
    <scope>NUCLEOTIDE SEQUENCE [LARGE SCALE GENOMIC DNA]</scope>
</reference>
<feature type="transmembrane region" description="Helical" evidence="1">
    <location>
        <begin position="84"/>
        <end position="102"/>
    </location>
</feature>
<evidence type="ECO:0000313" key="3">
    <source>
        <dbReference type="Proteomes" id="UP000179233"/>
    </source>
</evidence>
<dbReference type="AlphaFoldDB" id="A0A1G1VQW0"/>
<organism evidence="2 3">
    <name type="scientific">Candidatus Chisholmbacteria bacterium RIFCSPHIGHO2_01_FULL_52_32</name>
    <dbReference type="NCBI Taxonomy" id="1797591"/>
    <lineage>
        <taxon>Bacteria</taxon>
        <taxon>Candidatus Chisholmiibacteriota</taxon>
    </lineage>
</organism>
<evidence type="ECO:0000313" key="2">
    <source>
        <dbReference type="EMBL" id="OGY17617.1"/>
    </source>
</evidence>
<dbReference type="EMBL" id="MHCJ01000008">
    <property type="protein sequence ID" value="OGY17617.1"/>
    <property type="molecule type" value="Genomic_DNA"/>
</dbReference>
<keyword evidence="1" id="KW-0472">Membrane</keyword>
<name>A0A1G1VQW0_9BACT</name>
<feature type="transmembrane region" description="Helical" evidence="1">
    <location>
        <begin position="41"/>
        <end position="64"/>
    </location>
</feature>